<evidence type="ECO:0000313" key="2">
    <source>
        <dbReference type="Proteomes" id="UP000504604"/>
    </source>
</evidence>
<dbReference type="Pfam" id="PF07207">
    <property type="entry name" value="Lir1"/>
    <property type="match status" value="1"/>
</dbReference>
<keyword evidence="2" id="KW-1185">Reference proteome</keyword>
<dbReference type="AlphaFoldDB" id="A0A6I9T395"/>
<accession>A0A6I9T395</accession>
<dbReference type="FunCoup" id="A0A6I9T395">
    <property type="interactions" value="715"/>
</dbReference>
<dbReference type="PANTHER" id="PTHR36762">
    <property type="entry name" value="LIGHT-REGULATED PROTEIN 1, CHLOROPLASTIC"/>
    <property type="match status" value="1"/>
</dbReference>
<dbReference type="GO" id="GO:0009507">
    <property type="term" value="C:chloroplast"/>
    <property type="evidence" value="ECO:0007669"/>
    <property type="project" value="InterPro"/>
</dbReference>
<dbReference type="InterPro" id="IPR009856">
    <property type="entry name" value="Lir1"/>
</dbReference>
<dbReference type="KEGG" id="sind:105161959"/>
<reference evidence="3" key="1">
    <citation type="submission" date="2025-08" db="UniProtKB">
        <authorList>
            <consortium name="RefSeq"/>
        </authorList>
    </citation>
    <scope>IDENTIFICATION</scope>
</reference>
<dbReference type="InParanoid" id="A0A6I9T395"/>
<sequence>MQTALTLSSSPLVPRAPPRKLITSSPPNPTRFASIRSNALAVNYSSTISVFPAEACETIGGDTCLADIYPEVKLEAEAKKPKTVSEAVEREYLEYTDPRTVLLGEACDVLGGEFCNPPYQMGIC</sequence>
<dbReference type="OrthoDB" id="2011897at2759"/>
<feature type="compositionally biased region" description="Polar residues" evidence="1">
    <location>
        <begin position="1"/>
        <end position="11"/>
    </location>
</feature>
<organism evidence="2 3">
    <name type="scientific">Sesamum indicum</name>
    <name type="common">Oriental sesame</name>
    <name type="synonym">Sesamum orientale</name>
    <dbReference type="NCBI Taxonomy" id="4182"/>
    <lineage>
        <taxon>Eukaryota</taxon>
        <taxon>Viridiplantae</taxon>
        <taxon>Streptophyta</taxon>
        <taxon>Embryophyta</taxon>
        <taxon>Tracheophyta</taxon>
        <taxon>Spermatophyta</taxon>
        <taxon>Magnoliopsida</taxon>
        <taxon>eudicotyledons</taxon>
        <taxon>Gunneridae</taxon>
        <taxon>Pentapetalae</taxon>
        <taxon>asterids</taxon>
        <taxon>lamiids</taxon>
        <taxon>Lamiales</taxon>
        <taxon>Pedaliaceae</taxon>
        <taxon>Sesamum</taxon>
    </lineage>
</organism>
<name>A0A6I9T395_SESIN</name>
<proteinExistence type="predicted"/>
<gene>
    <name evidence="3" type="primary">LOC105161959</name>
</gene>
<protein>
    <submittedName>
        <fullName evidence="3">Light-regulated protein-like</fullName>
    </submittedName>
</protein>
<dbReference type="Proteomes" id="UP000504604">
    <property type="component" value="Linkage group LG5"/>
</dbReference>
<dbReference type="PANTHER" id="PTHR36762:SF2">
    <property type="entry name" value="LIGHT-REGULATED PROTEIN 1, CHLOROPLASTIC"/>
    <property type="match status" value="1"/>
</dbReference>
<dbReference type="GeneID" id="105161959"/>
<evidence type="ECO:0000313" key="3">
    <source>
        <dbReference type="RefSeq" id="XP_011078143.1"/>
    </source>
</evidence>
<feature type="region of interest" description="Disordered" evidence="1">
    <location>
        <begin position="1"/>
        <end position="29"/>
    </location>
</feature>
<dbReference type="RefSeq" id="XP_011078143.1">
    <property type="nucleotide sequence ID" value="XM_011079841.2"/>
</dbReference>
<evidence type="ECO:0000256" key="1">
    <source>
        <dbReference type="SAM" id="MobiDB-lite"/>
    </source>
</evidence>